<accession>A0A409XLE9</accession>
<organism evidence="1 2">
    <name type="scientific">Psilocybe cyanescens</name>
    <dbReference type="NCBI Taxonomy" id="93625"/>
    <lineage>
        <taxon>Eukaryota</taxon>
        <taxon>Fungi</taxon>
        <taxon>Dikarya</taxon>
        <taxon>Basidiomycota</taxon>
        <taxon>Agaricomycotina</taxon>
        <taxon>Agaricomycetes</taxon>
        <taxon>Agaricomycetidae</taxon>
        <taxon>Agaricales</taxon>
        <taxon>Agaricineae</taxon>
        <taxon>Strophariaceae</taxon>
        <taxon>Psilocybe</taxon>
    </lineage>
</organism>
<comment type="caution">
    <text evidence="1">The sequence shown here is derived from an EMBL/GenBank/DDBJ whole genome shotgun (WGS) entry which is preliminary data.</text>
</comment>
<proteinExistence type="predicted"/>
<evidence type="ECO:0000313" key="1">
    <source>
        <dbReference type="EMBL" id="PPQ91625.1"/>
    </source>
</evidence>
<dbReference type="EMBL" id="NHYD01001272">
    <property type="protein sequence ID" value="PPQ91625.1"/>
    <property type="molecule type" value="Genomic_DNA"/>
</dbReference>
<dbReference type="AlphaFoldDB" id="A0A409XLE9"/>
<name>A0A409XLE9_PSICY</name>
<protein>
    <submittedName>
        <fullName evidence="1">Uncharacterized protein</fullName>
    </submittedName>
</protein>
<reference evidence="1 2" key="1">
    <citation type="journal article" date="2018" name="Evol. Lett.">
        <title>Horizontal gene cluster transfer increased hallucinogenic mushroom diversity.</title>
        <authorList>
            <person name="Reynolds H.T."/>
            <person name="Vijayakumar V."/>
            <person name="Gluck-Thaler E."/>
            <person name="Korotkin H.B."/>
            <person name="Matheny P.B."/>
            <person name="Slot J.C."/>
        </authorList>
    </citation>
    <scope>NUCLEOTIDE SEQUENCE [LARGE SCALE GENOMIC DNA]</scope>
    <source>
        <strain evidence="1 2">2631</strain>
    </source>
</reference>
<sequence>MSIQLVTHLQLTRIQAEAIRPREVGSAPETNLAEILLPAFLPNDGTTYRHKIRTPPKNAHLPSRRGSVDIDLHQTLMAQA</sequence>
<dbReference type="Proteomes" id="UP000283269">
    <property type="component" value="Unassembled WGS sequence"/>
</dbReference>
<keyword evidence="2" id="KW-1185">Reference proteome</keyword>
<evidence type="ECO:0000313" key="2">
    <source>
        <dbReference type="Proteomes" id="UP000283269"/>
    </source>
</evidence>
<dbReference type="InParanoid" id="A0A409XLE9"/>
<gene>
    <name evidence="1" type="ORF">CVT25_012806</name>
</gene>